<feature type="domain" description="N-acetyltransferase" evidence="3">
    <location>
        <begin position="1"/>
        <end position="140"/>
    </location>
</feature>
<sequence length="140" mass="16081">MIRTVDAAEYPRLIKIWESAVLHTHDFLRQEDFHYYREQLPLYFGQVTLLGYENGGSLTAFMGIAGPSLEMLFVHNDHRGQGIGKQLLVHAMEQLQVTRVDVNEQNRQAVAFYEHMGFHVVKRSPLDGQGKAYPLLHMSL</sequence>
<dbReference type="PROSITE" id="PS51186">
    <property type="entry name" value="GNAT"/>
    <property type="match status" value="1"/>
</dbReference>
<dbReference type="PANTHER" id="PTHR43800">
    <property type="entry name" value="PEPTIDYL-LYSINE N-ACETYLTRANSFERASE YJAB"/>
    <property type="match status" value="1"/>
</dbReference>
<dbReference type="InterPro" id="IPR000182">
    <property type="entry name" value="GNAT_dom"/>
</dbReference>
<dbReference type="EMBL" id="LR590484">
    <property type="protein sequence ID" value="VTR43770.1"/>
    <property type="molecule type" value="Genomic_DNA"/>
</dbReference>
<evidence type="ECO:0000256" key="1">
    <source>
        <dbReference type="ARBA" id="ARBA00022679"/>
    </source>
</evidence>
<dbReference type="GO" id="GO:0016747">
    <property type="term" value="F:acyltransferase activity, transferring groups other than amino-acyl groups"/>
    <property type="evidence" value="ECO:0007669"/>
    <property type="project" value="InterPro"/>
</dbReference>
<evidence type="ECO:0000259" key="3">
    <source>
        <dbReference type="PROSITE" id="PS51186"/>
    </source>
</evidence>
<proteinExistence type="predicted"/>
<keyword evidence="1 4" id="KW-0808">Transferase</keyword>
<dbReference type="RefSeq" id="WP_028069722.1">
    <property type="nucleotide sequence ID" value="NZ_JBCNLX010000034.1"/>
</dbReference>
<dbReference type="KEGG" id="stha:NCTC11429_02921"/>
<organism evidence="4 5">
    <name type="scientific">Sphingobacterium thalpophilum</name>
    <dbReference type="NCBI Taxonomy" id="259"/>
    <lineage>
        <taxon>Bacteria</taxon>
        <taxon>Pseudomonadati</taxon>
        <taxon>Bacteroidota</taxon>
        <taxon>Sphingobacteriia</taxon>
        <taxon>Sphingobacteriales</taxon>
        <taxon>Sphingobacteriaceae</taxon>
        <taxon>Sphingobacterium</taxon>
    </lineage>
</organism>
<dbReference type="CDD" id="cd04301">
    <property type="entry name" value="NAT_SF"/>
    <property type="match status" value="1"/>
</dbReference>
<accession>A0A4U9VAL0</accession>
<dbReference type="GeneID" id="78463615"/>
<protein>
    <submittedName>
        <fullName evidence="4">Uncharacterized N-acetyltransferase YjaB</fullName>
        <ecNumber evidence="4">2.3.1.-</ecNumber>
    </submittedName>
</protein>
<evidence type="ECO:0000313" key="5">
    <source>
        <dbReference type="Proteomes" id="UP000308196"/>
    </source>
</evidence>
<dbReference type="InterPro" id="IPR016181">
    <property type="entry name" value="Acyl_CoA_acyltransferase"/>
</dbReference>
<evidence type="ECO:0000256" key="2">
    <source>
        <dbReference type="ARBA" id="ARBA00023315"/>
    </source>
</evidence>
<dbReference type="EC" id="2.3.1.-" evidence="4"/>
<dbReference type="SUPFAM" id="SSF55729">
    <property type="entry name" value="Acyl-CoA N-acyltransferases (Nat)"/>
    <property type="match status" value="1"/>
</dbReference>
<name>A0A4U9VAL0_9SPHI</name>
<dbReference type="AlphaFoldDB" id="A0A4U9VAL0"/>
<reference evidence="4 5" key="1">
    <citation type="submission" date="2019-05" db="EMBL/GenBank/DDBJ databases">
        <authorList>
            <consortium name="Pathogen Informatics"/>
        </authorList>
    </citation>
    <scope>NUCLEOTIDE SEQUENCE [LARGE SCALE GENOMIC DNA]</scope>
    <source>
        <strain evidence="4 5">NCTC11429</strain>
    </source>
</reference>
<keyword evidence="2 4" id="KW-0012">Acyltransferase</keyword>
<dbReference type="Gene3D" id="3.40.630.30">
    <property type="match status" value="1"/>
</dbReference>
<dbReference type="Pfam" id="PF13673">
    <property type="entry name" value="Acetyltransf_10"/>
    <property type="match status" value="1"/>
</dbReference>
<evidence type="ECO:0000313" key="4">
    <source>
        <dbReference type="EMBL" id="VTR43770.1"/>
    </source>
</evidence>
<dbReference type="PANTHER" id="PTHR43800:SF1">
    <property type="entry name" value="PEPTIDYL-LYSINE N-ACETYLTRANSFERASE YJAB"/>
    <property type="match status" value="1"/>
</dbReference>
<dbReference type="STRING" id="1123265.GCA_000686625_02601"/>
<gene>
    <name evidence="4" type="primary">yjaB</name>
    <name evidence="4" type="ORF">NCTC11429_02921</name>
</gene>
<dbReference type="Proteomes" id="UP000308196">
    <property type="component" value="Chromosome"/>
</dbReference>